<dbReference type="InterPro" id="IPR001736">
    <property type="entry name" value="PLipase_D/transphosphatidylase"/>
</dbReference>
<feature type="domain" description="EF-hand" evidence="5">
    <location>
        <begin position="342"/>
        <end position="377"/>
    </location>
</feature>
<reference evidence="7" key="1">
    <citation type="submission" date="2023-10" db="EMBL/GenBank/DDBJ databases">
        <authorList>
            <person name="Chen Y."/>
            <person name="Shah S."/>
            <person name="Dougan E. K."/>
            <person name="Thang M."/>
            <person name="Chan C."/>
        </authorList>
    </citation>
    <scope>NUCLEOTIDE SEQUENCE [LARGE SCALE GENOMIC DNA]</scope>
</reference>
<evidence type="ECO:0000313" key="8">
    <source>
        <dbReference type="Proteomes" id="UP001189429"/>
    </source>
</evidence>
<evidence type="ECO:0000259" key="5">
    <source>
        <dbReference type="PROSITE" id="PS50222"/>
    </source>
</evidence>
<organism evidence="7 8">
    <name type="scientific">Prorocentrum cordatum</name>
    <dbReference type="NCBI Taxonomy" id="2364126"/>
    <lineage>
        <taxon>Eukaryota</taxon>
        <taxon>Sar</taxon>
        <taxon>Alveolata</taxon>
        <taxon>Dinophyceae</taxon>
        <taxon>Prorocentrales</taxon>
        <taxon>Prorocentraceae</taxon>
        <taxon>Prorocentrum</taxon>
    </lineage>
</organism>
<evidence type="ECO:0000256" key="3">
    <source>
        <dbReference type="SAM" id="MobiDB-lite"/>
    </source>
</evidence>
<dbReference type="PROSITE" id="PS50222">
    <property type="entry name" value="EF_HAND_2"/>
    <property type="match status" value="1"/>
</dbReference>
<protein>
    <recommendedName>
        <fullName evidence="9">Phospholipase D</fullName>
    </recommendedName>
</protein>
<dbReference type="EMBL" id="CAUYUJ010018082">
    <property type="protein sequence ID" value="CAK0880503.1"/>
    <property type="molecule type" value="Genomic_DNA"/>
</dbReference>
<dbReference type="InterPro" id="IPR016098">
    <property type="entry name" value="CAP/MinC_C"/>
</dbReference>
<gene>
    <name evidence="7" type="ORF">PCOR1329_LOCUS63619</name>
</gene>
<feature type="domain" description="PLD phosphodiesterase" evidence="4">
    <location>
        <begin position="162"/>
        <end position="193"/>
    </location>
</feature>
<sequence length="651" mass="69962">MEAGCVFRRTRPLTAISHNKFFVLVRGDQPIAVWTGSTNITTGAIFGHSNVGHVVRDAGVCRQYLEYWERLKDDPDKKDMAAFNDRRSPLPAAKEWAACSEETSALAFFSPRLQWASALEFLAQLVAGAKQGVAFTAAFGISKEMSEGNGWMQENLSGLNNHVKFIHTKILLVDPLSDNPIVVSGSANFSRASMESNDENMLVVRGDRELADSYTVEFFRVFEHLRFRSELKSHQKATEGQEPEAPRLPWPRCSFGEGSAFARLERRALGGLEPGCGQLAGALEALTLSPGAEDPECDQLSGALAAAPGGASPAPPLPAAAAGCQALAAPPARRLEGKSPLHRPKDLAAVFSDADADGDGSLGLADLRGYLGDFLGYGDAEIVAFHQAAGGESGVTLEAFRTGIRGSLSPYSMSKRKDCVLVRKPGAFGGMSGVDFQVEECSGCTILICDRTDQVYLDELVDCIVLVGPCNSSIFARNCRGCTFWLACRQLRTRDCASCTFHLHSHTEPVIESSSDLSFAPFAAEYPGLSAQFKQVGFVASRNLWTAIFDFTGRADGANWRILPLDECEKLVVAFERCSDQPDSPAPELTHQLLIAPPPAASEGQGVSVAKIPQTENAAARTTDAHAPRAPEAARVRQGGRRTPGERGAGR</sequence>
<evidence type="ECO:0000259" key="6">
    <source>
        <dbReference type="PROSITE" id="PS51329"/>
    </source>
</evidence>
<proteinExistence type="inferred from homology"/>
<dbReference type="PROSITE" id="PS50035">
    <property type="entry name" value="PLD"/>
    <property type="match status" value="1"/>
</dbReference>
<name>A0ABN9W3D5_9DINO</name>
<dbReference type="InterPro" id="IPR039093">
    <property type="entry name" value="XRP2"/>
</dbReference>
<dbReference type="PROSITE" id="PS51329">
    <property type="entry name" value="C_CAP_COFACTOR_C"/>
    <property type="match status" value="1"/>
</dbReference>
<dbReference type="SMART" id="SM00673">
    <property type="entry name" value="CARP"/>
    <property type="match status" value="2"/>
</dbReference>
<comment type="similarity">
    <text evidence="1">Belongs to the TBCC family.</text>
</comment>
<dbReference type="Gene3D" id="3.30.870.10">
    <property type="entry name" value="Endonuclease Chain A"/>
    <property type="match status" value="2"/>
</dbReference>
<accession>A0ABN9W3D5</accession>
<evidence type="ECO:0000256" key="2">
    <source>
        <dbReference type="ARBA" id="ARBA00022741"/>
    </source>
</evidence>
<dbReference type="Pfam" id="PF13091">
    <property type="entry name" value="PLDc_2"/>
    <property type="match status" value="1"/>
</dbReference>
<dbReference type="Gene3D" id="2.160.20.70">
    <property type="match status" value="1"/>
</dbReference>
<dbReference type="InterPro" id="IPR006599">
    <property type="entry name" value="CARP_motif"/>
</dbReference>
<feature type="region of interest" description="Disordered" evidence="3">
    <location>
        <begin position="598"/>
        <end position="651"/>
    </location>
</feature>
<evidence type="ECO:0000313" key="7">
    <source>
        <dbReference type="EMBL" id="CAK0880503.1"/>
    </source>
</evidence>
<dbReference type="InterPro" id="IPR002048">
    <property type="entry name" value="EF_hand_dom"/>
</dbReference>
<feature type="domain" description="C-CAP/cofactor C-like" evidence="6">
    <location>
        <begin position="394"/>
        <end position="553"/>
    </location>
</feature>
<evidence type="ECO:0000256" key="1">
    <source>
        <dbReference type="ARBA" id="ARBA00008848"/>
    </source>
</evidence>
<dbReference type="Proteomes" id="UP001189429">
    <property type="component" value="Unassembled WGS sequence"/>
</dbReference>
<evidence type="ECO:0008006" key="9">
    <source>
        <dbReference type="Google" id="ProtNLM"/>
    </source>
</evidence>
<dbReference type="PROSITE" id="PS00018">
    <property type="entry name" value="EF_HAND_1"/>
    <property type="match status" value="1"/>
</dbReference>
<dbReference type="InterPro" id="IPR012945">
    <property type="entry name" value="Tubulin-bd_cofactor_C_dom"/>
</dbReference>
<dbReference type="PANTHER" id="PTHR15440">
    <property type="entry name" value="XRP2 PROTEIN"/>
    <property type="match status" value="1"/>
</dbReference>
<keyword evidence="8" id="KW-1185">Reference proteome</keyword>
<keyword evidence="2" id="KW-0547">Nucleotide-binding</keyword>
<dbReference type="Pfam" id="PF07986">
    <property type="entry name" value="TBCC"/>
    <property type="match status" value="1"/>
</dbReference>
<dbReference type="SUPFAM" id="SSF56024">
    <property type="entry name" value="Phospholipase D/nuclease"/>
    <property type="match status" value="2"/>
</dbReference>
<dbReference type="InterPro" id="IPR017901">
    <property type="entry name" value="C-CAP_CF_C-like"/>
</dbReference>
<comment type="caution">
    <text evidence="7">The sequence shown here is derived from an EMBL/GenBank/DDBJ whole genome shotgun (WGS) entry which is preliminary data.</text>
</comment>
<feature type="compositionally biased region" description="Basic and acidic residues" evidence="3">
    <location>
        <begin position="623"/>
        <end position="635"/>
    </location>
</feature>
<dbReference type="PANTHER" id="PTHR15440:SF0">
    <property type="entry name" value="PROTEIN XRP2"/>
    <property type="match status" value="1"/>
</dbReference>
<evidence type="ECO:0000259" key="4">
    <source>
        <dbReference type="PROSITE" id="PS50035"/>
    </source>
</evidence>
<dbReference type="InterPro" id="IPR025202">
    <property type="entry name" value="PLD-like_dom"/>
</dbReference>
<dbReference type="InterPro" id="IPR018247">
    <property type="entry name" value="EF_Hand_1_Ca_BS"/>
</dbReference>